<dbReference type="Proteomes" id="UP000245626">
    <property type="component" value="Unassembled WGS sequence"/>
</dbReference>
<proteinExistence type="predicted"/>
<protein>
    <submittedName>
        <fullName evidence="1">Uncharacterized protein</fullName>
    </submittedName>
</protein>
<evidence type="ECO:0000313" key="2">
    <source>
        <dbReference type="Proteomes" id="UP000245626"/>
    </source>
</evidence>
<sequence>MHQSTPIQSISIPRHESRSSPTPHIVYAVLVSLPVRNWTVYKRYSEFEKLLVDLQEPKPFGAGCPPPERLPPKNPLGRTLKTIRSLGAILGGGVNDEERRKEEMQLRERRDGLEKFLRSIVSSSDDSWRESSCFKDFIGLPSSAVISDPSAGVAAGVGSRLGHTAGSSGGYSRSSNPAGGSGGGSSQRLPPGAYVAPRRTLGNGGGGGTGSHQDANGTARPPAQEDHITRQLDDNGLLSLQEQAMKDQDEQLLGLAAILRRQRQMGLAINQELTEQNELLQQLDDEVGVTQSKMDGAEKKMRRLEGKK</sequence>
<evidence type="ECO:0000313" key="1">
    <source>
        <dbReference type="EMBL" id="PWN54355.1"/>
    </source>
</evidence>
<organism evidence="1 2">
    <name type="scientific">Violaceomyces palustris</name>
    <dbReference type="NCBI Taxonomy" id="1673888"/>
    <lineage>
        <taxon>Eukaryota</taxon>
        <taxon>Fungi</taxon>
        <taxon>Dikarya</taxon>
        <taxon>Basidiomycota</taxon>
        <taxon>Ustilaginomycotina</taxon>
        <taxon>Ustilaginomycetes</taxon>
        <taxon>Violaceomycetales</taxon>
        <taxon>Violaceomycetaceae</taxon>
        <taxon>Violaceomyces</taxon>
    </lineage>
</organism>
<gene>
    <name evidence="1" type="ORF">IE53DRAFT_383049</name>
</gene>
<keyword evidence="2" id="KW-1185">Reference proteome</keyword>
<dbReference type="EMBL" id="KZ819687">
    <property type="protein sequence ID" value="PWN54355.1"/>
    <property type="molecule type" value="Genomic_DNA"/>
</dbReference>
<name>A0ACD0P8E8_9BASI</name>
<reference evidence="1 2" key="1">
    <citation type="journal article" date="2018" name="Mol. Biol. Evol.">
        <title>Broad Genomic Sampling Reveals a Smut Pathogenic Ancestry of the Fungal Clade Ustilaginomycotina.</title>
        <authorList>
            <person name="Kijpornyongpan T."/>
            <person name="Mondo S.J."/>
            <person name="Barry K."/>
            <person name="Sandor L."/>
            <person name="Lee J."/>
            <person name="Lipzen A."/>
            <person name="Pangilinan J."/>
            <person name="LaButti K."/>
            <person name="Hainaut M."/>
            <person name="Henrissat B."/>
            <person name="Grigoriev I.V."/>
            <person name="Spatafora J.W."/>
            <person name="Aime M.C."/>
        </authorList>
    </citation>
    <scope>NUCLEOTIDE SEQUENCE [LARGE SCALE GENOMIC DNA]</scope>
    <source>
        <strain evidence="1 2">SA 807</strain>
    </source>
</reference>
<accession>A0ACD0P8E8</accession>